<accession>A0A1B1B075</accession>
<evidence type="ECO:0000313" key="3">
    <source>
        <dbReference type="EMBL" id="MBP2055656.1"/>
    </source>
</evidence>
<gene>
    <name evidence="2" type="ORF">AVL59_24220</name>
    <name evidence="3" type="ORF">J2Z21_008672</name>
</gene>
<protein>
    <recommendedName>
        <fullName evidence="6">DUF5666 domain-containing protein</fullName>
    </recommendedName>
</protein>
<dbReference type="KEGG" id="sgs:AVL59_24220"/>
<evidence type="ECO:0000313" key="4">
    <source>
        <dbReference type="Proteomes" id="UP000092659"/>
    </source>
</evidence>
<evidence type="ECO:0000313" key="5">
    <source>
        <dbReference type="Proteomes" id="UP001519309"/>
    </source>
</evidence>
<feature type="signal peptide" evidence="1">
    <location>
        <begin position="1"/>
        <end position="29"/>
    </location>
</feature>
<proteinExistence type="predicted"/>
<reference evidence="3 5" key="2">
    <citation type="submission" date="2021-03" db="EMBL/GenBank/DDBJ databases">
        <title>Genomic Encyclopedia of Type Strains, Phase IV (KMG-IV): sequencing the most valuable type-strain genomes for metagenomic binning, comparative biology and taxonomic classification.</title>
        <authorList>
            <person name="Goeker M."/>
        </authorList>
    </citation>
    <scope>NUCLEOTIDE SEQUENCE [LARGE SCALE GENOMIC DNA]</scope>
    <source>
        <strain evidence="3 5">DSM 40499</strain>
    </source>
</reference>
<sequence>MSKNTFKRAAVTAGLVGAVAFTAVGSAQAAPSQYVRSPQMAVTEDDAQWYQGTIVAFTDDFLEVDVDGTIAEFDLTKGADWFGHMMIGATANIKAKIVDGVYVAVAVIAR</sequence>
<name>A0A1B1B075_9ACTN</name>
<organism evidence="2 4">
    <name type="scientific">Streptomyces griseochromogenes</name>
    <dbReference type="NCBI Taxonomy" id="68214"/>
    <lineage>
        <taxon>Bacteria</taxon>
        <taxon>Bacillati</taxon>
        <taxon>Actinomycetota</taxon>
        <taxon>Actinomycetes</taxon>
        <taxon>Kitasatosporales</taxon>
        <taxon>Streptomycetaceae</taxon>
        <taxon>Streptomyces</taxon>
    </lineage>
</organism>
<feature type="chain" id="PRO_5008519384" description="DUF5666 domain-containing protein" evidence="1">
    <location>
        <begin position="30"/>
        <end position="110"/>
    </location>
</feature>
<dbReference type="EMBL" id="JAGGLP010000032">
    <property type="protein sequence ID" value="MBP2055656.1"/>
    <property type="molecule type" value="Genomic_DNA"/>
</dbReference>
<dbReference type="Proteomes" id="UP000092659">
    <property type="component" value="Chromosome"/>
</dbReference>
<dbReference type="EMBL" id="CP016279">
    <property type="protein sequence ID" value="ANP52243.1"/>
    <property type="molecule type" value="Genomic_DNA"/>
</dbReference>
<dbReference type="OrthoDB" id="9922162at2"/>
<evidence type="ECO:0000313" key="2">
    <source>
        <dbReference type="EMBL" id="ANP52243.1"/>
    </source>
</evidence>
<reference evidence="2 4" key="1">
    <citation type="submission" date="2016-06" db="EMBL/GenBank/DDBJ databases">
        <title>Complete genome sequence of Streptomyces griseochromogenes ATCC 14511, the Blasticidin S producer.</title>
        <authorList>
            <person name="Wu L."/>
        </authorList>
    </citation>
    <scope>NUCLEOTIDE SEQUENCE [LARGE SCALE GENOMIC DNA]</scope>
    <source>
        <strain evidence="2 4">ATCC 14511</strain>
    </source>
</reference>
<keyword evidence="5" id="KW-1185">Reference proteome</keyword>
<dbReference type="Proteomes" id="UP001519309">
    <property type="component" value="Unassembled WGS sequence"/>
</dbReference>
<evidence type="ECO:0000256" key="1">
    <source>
        <dbReference type="SAM" id="SignalP"/>
    </source>
</evidence>
<keyword evidence="1" id="KW-0732">Signal</keyword>
<evidence type="ECO:0008006" key="6">
    <source>
        <dbReference type="Google" id="ProtNLM"/>
    </source>
</evidence>
<dbReference type="RefSeq" id="WP_067308016.1">
    <property type="nucleotide sequence ID" value="NZ_CP016279.1"/>
</dbReference>
<dbReference type="AlphaFoldDB" id="A0A1B1B075"/>